<evidence type="ECO:0000313" key="3">
    <source>
        <dbReference type="EMBL" id="KAF4721329.1"/>
    </source>
</evidence>
<keyword evidence="2" id="KW-1133">Transmembrane helix</keyword>
<keyword evidence="2" id="KW-0812">Transmembrane</keyword>
<evidence type="ECO:0000256" key="1">
    <source>
        <dbReference type="SAM" id="MobiDB-lite"/>
    </source>
</evidence>
<name>A0A7J6RKG8_PEROL</name>
<organism evidence="3 4">
    <name type="scientific">Perkinsus olseni</name>
    <name type="common">Perkinsus atlanticus</name>
    <dbReference type="NCBI Taxonomy" id="32597"/>
    <lineage>
        <taxon>Eukaryota</taxon>
        <taxon>Sar</taxon>
        <taxon>Alveolata</taxon>
        <taxon>Perkinsozoa</taxon>
        <taxon>Perkinsea</taxon>
        <taxon>Perkinsida</taxon>
        <taxon>Perkinsidae</taxon>
        <taxon>Perkinsus</taxon>
    </lineage>
</organism>
<dbReference type="EMBL" id="JABANM010021385">
    <property type="protein sequence ID" value="KAF4721329.1"/>
    <property type="molecule type" value="Genomic_DNA"/>
</dbReference>
<accession>A0A7J6RKG8</accession>
<dbReference type="Proteomes" id="UP000574390">
    <property type="component" value="Unassembled WGS sequence"/>
</dbReference>
<sequence length="423" mass="47509">MSPPPSSSEQVTTAYHPLPEYREIDDVHESTQGRHKPKSCLWLLLKILAAVLAVGVLVTGVWQLTIVKLGHSGCSAKRMEALEPEFGKFDLLPKSFVLIEQSHRTYSALEVFPTDEQGKITGGSLGYYYKYHGPWWNVYGLTDELGNTLLTASTDWFSIGKTVNIHRCDESAENPVYYSAKETSHWLMNKIRKLFGSFINTEYSFYAINKETGEKTLLGLSVKQGFQAKQLATWHAKEALGLGRAAKWDNLPGAFEPEEGWDNRLIAKIEEDKDALDVQRKELMRDSEGNQWLTIKSEEQESDDEYDMDDPLWANEEYDFIVGSRSQIAESHAGESPVVTSYGPALTGALPAAALSGRLNRLDSGSADSRHRVGFSEQDEIDRYQDRDAFFRPEYVEVQHGQPDPGVSSHFSETSGPEFRTVP</sequence>
<feature type="transmembrane region" description="Helical" evidence="2">
    <location>
        <begin position="40"/>
        <end position="62"/>
    </location>
</feature>
<protein>
    <submittedName>
        <fullName evidence="3">Putative GTP-binding protein 6</fullName>
    </submittedName>
</protein>
<gene>
    <name evidence="3" type="primary">GTPBP6</name>
    <name evidence="3" type="ORF">FOZ62_026053</name>
</gene>
<dbReference type="AlphaFoldDB" id="A0A7J6RKG8"/>
<evidence type="ECO:0000313" key="4">
    <source>
        <dbReference type="Proteomes" id="UP000574390"/>
    </source>
</evidence>
<keyword evidence="2" id="KW-0472">Membrane</keyword>
<proteinExistence type="predicted"/>
<evidence type="ECO:0000256" key="2">
    <source>
        <dbReference type="SAM" id="Phobius"/>
    </source>
</evidence>
<reference evidence="3 4" key="1">
    <citation type="submission" date="2020-04" db="EMBL/GenBank/DDBJ databases">
        <title>Perkinsus olseni comparative genomics.</title>
        <authorList>
            <person name="Bogema D.R."/>
        </authorList>
    </citation>
    <scope>NUCLEOTIDE SEQUENCE [LARGE SCALE GENOMIC DNA]</scope>
    <source>
        <strain evidence="3">ATCC PRA-205</strain>
    </source>
</reference>
<comment type="caution">
    <text evidence="3">The sequence shown here is derived from an EMBL/GenBank/DDBJ whole genome shotgun (WGS) entry which is preliminary data.</text>
</comment>
<feature type="region of interest" description="Disordered" evidence="1">
    <location>
        <begin position="393"/>
        <end position="423"/>
    </location>
</feature>